<evidence type="ECO:0000313" key="2">
    <source>
        <dbReference type="Proteomes" id="UP000228751"/>
    </source>
</evidence>
<dbReference type="AlphaFoldDB" id="A0A2G4R9E7"/>
<sequence length="128" mass="13780">MKFKTVEDLREAYPNAFNKDGSVDLTGKSEIEELPNDWHVPGTLSLRQCTGLTRLPERLNIDGALDMRRCESVSHIPDDPFFRPASSGVQAGDGAVLAFQSGVLCCSIYCRMIESGAPALDASAATCG</sequence>
<protein>
    <submittedName>
        <fullName evidence="1">Uncharacterized protein</fullName>
    </submittedName>
</protein>
<comment type="caution">
    <text evidence="1">The sequence shown here is derived from an EMBL/GenBank/DDBJ whole genome shotgun (WGS) entry which is preliminary data.</text>
</comment>
<keyword evidence="2" id="KW-1185">Reference proteome</keyword>
<accession>A0A2G4R9E7</accession>
<organism evidence="1 2">
    <name type="scientific">Acetobacter pomorum</name>
    <dbReference type="NCBI Taxonomy" id="65959"/>
    <lineage>
        <taxon>Bacteria</taxon>
        <taxon>Pseudomonadati</taxon>
        <taxon>Pseudomonadota</taxon>
        <taxon>Alphaproteobacteria</taxon>
        <taxon>Acetobacterales</taxon>
        <taxon>Acetobacteraceae</taxon>
        <taxon>Acetobacter</taxon>
    </lineage>
</organism>
<dbReference type="EMBL" id="PEBQ01000164">
    <property type="protein sequence ID" value="PHY93201.1"/>
    <property type="molecule type" value="Genomic_DNA"/>
</dbReference>
<reference evidence="1 2" key="1">
    <citation type="submission" date="2017-10" db="EMBL/GenBank/DDBJ databases">
        <title>Genomic analysis of the genus Acetobacter.</title>
        <authorList>
            <person name="Kim K.H."/>
            <person name="Chun B.H."/>
            <person name="Son A.R."/>
            <person name="Jeon C.O."/>
        </authorList>
    </citation>
    <scope>NUCLEOTIDE SEQUENCE [LARGE SCALE GENOMIC DNA]</scope>
    <source>
        <strain evidence="1 2">LHT 2458</strain>
    </source>
</reference>
<name>A0A2G4R9E7_9PROT</name>
<evidence type="ECO:0000313" key="1">
    <source>
        <dbReference type="EMBL" id="PHY93201.1"/>
    </source>
</evidence>
<dbReference type="Proteomes" id="UP000228751">
    <property type="component" value="Unassembled WGS sequence"/>
</dbReference>
<gene>
    <name evidence="1" type="ORF">CSR02_13000</name>
</gene>
<proteinExistence type="predicted"/>